<dbReference type="Pfam" id="PF14366">
    <property type="entry name" value="DUF4410"/>
    <property type="match status" value="1"/>
</dbReference>
<organism evidence="1 2">
    <name type="scientific">Trinickia terrae</name>
    <dbReference type="NCBI Taxonomy" id="2571161"/>
    <lineage>
        <taxon>Bacteria</taxon>
        <taxon>Pseudomonadati</taxon>
        <taxon>Pseudomonadota</taxon>
        <taxon>Betaproteobacteria</taxon>
        <taxon>Burkholderiales</taxon>
        <taxon>Burkholderiaceae</taxon>
        <taxon>Trinickia</taxon>
    </lineage>
</organism>
<evidence type="ECO:0000313" key="1">
    <source>
        <dbReference type="EMBL" id="TKC87851.1"/>
    </source>
</evidence>
<proteinExistence type="predicted"/>
<sequence length="259" mass="26390">MTRLNIVFNSFGFAGFVGKKAARFATVALTFGGLLLGGCASGITNQAQFSAAPQVHPDNIYVYAFGLDPAQVKLDSGGVVKKLMSQPGDAEQIEAATGVRESAANAIVQKLQSMGLRAIRSDVPPPADQNVLIVQGSFAKVDEGNRRRRVVIGLGAGKSEIGATVQVLYKPAGGAPLVVQGFDASADSGKMPGIAETAGVGAAAGHVATSAAVGTSLKGYSEVKHATLAAVAKKLGDSVAKQVAQVGVTQGWMAADRIK</sequence>
<comment type="caution">
    <text evidence="1">The sequence shown here is derived from an EMBL/GenBank/DDBJ whole genome shotgun (WGS) entry which is preliminary data.</text>
</comment>
<dbReference type="OrthoDB" id="111773at2"/>
<name>A0A4U1I3M6_9BURK</name>
<reference evidence="1 2" key="1">
    <citation type="submission" date="2019-04" db="EMBL/GenBank/DDBJ databases">
        <title>Trinickia sp. 7GSK02, isolated from subtropical forest soil.</title>
        <authorList>
            <person name="Gao Z.-H."/>
            <person name="Qiu L.-H."/>
        </authorList>
    </citation>
    <scope>NUCLEOTIDE SEQUENCE [LARGE SCALE GENOMIC DNA]</scope>
    <source>
        <strain evidence="1 2">7GSK02</strain>
    </source>
</reference>
<dbReference type="RefSeq" id="WP_136896115.1">
    <property type="nucleotide sequence ID" value="NZ_SWJE01000008.1"/>
</dbReference>
<dbReference type="AlphaFoldDB" id="A0A4U1I3M6"/>
<dbReference type="Proteomes" id="UP000305539">
    <property type="component" value="Unassembled WGS sequence"/>
</dbReference>
<dbReference type="InterPro" id="IPR025522">
    <property type="entry name" value="DUF4410"/>
</dbReference>
<keyword evidence="2" id="KW-1185">Reference proteome</keyword>
<accession>A0A4U1I3M6</accession>
<protein>
    <submittedName>
        <fullName evidence="1">DUF4410 domain-containing protein</fullName>
    </submittedName>
</protein>
<gene>
    <name evidence="1" type="ORF">FAZ69_16410</name>
</gene>
<dbReference type="EMBL" id="SWJE01000008">
    <property type="protein sequence ID" value="TKC87851.1"/>
    <property type="molecule type" value="Genomic_DNA"/>
</dbReference>
<evidence type="ECO:0000313" key="2">
    <source>
        <dbReference type="Proteomes" id="UP000305539"/>
    </source>
</evidence>